<evidence type="ECO:0000259" key="1">
    <source>
        <dbReference type="Pfam" id="PF02557"/>
    </source>
</evidence>
<protein>
    <recommendedName>
        <fullName evidence="1">D-alanyl-D-alanine carboxypeptidase-like core domain-containing protein</fullName>
    </recommendedName>
</protein>
<dbReference type="SUPFAM" id="SSF55166">
    <property type="entry name" value="Hedgehog/DD-peptidase"/>
    <property type="match status" value="1"/>
</dbReference>
<evidence type="ECO:0000313" key="2">
    <source>
        <dbReference type="EMBL" id="ADU56131.1"/>
    </source>
</evidence>
<proteinExistence type="predicted"/>
<sequence length="205" mass="21836">MSRIRSASATPRRTTDSGAAGLAVFAVILACLAYLSTGSASTSISDLVHGRDGTIAEADGGLPDGATVFDDRHPGVANLNPRLIEALRAATTEAASHGVAVHVTSGWRSPEYQERLLREAIMKYGSERAAARWVAPVDRSAHVSGNAVDLETSDSGTWLSEHGAGYGLCRIYRNEVWHYELRPEAPGQGCPAMYADAAEDPRMQN</sequence>
<dbReference type="Pfam" id="PF02557">
    <property type="entry name" value="VanY"/>
    <property type="match status" value="1"/>
</dbReference>
<dbReference type="InterPro" id="IPR003709">
    <property type="entry name" value="VanY-like_core_dom"/>
</dbReference>
<dbReference type="AlphaFoldDB" id="E9L1Q2"/>
<organism evidence="2">
    <name type="scientific">uncultured organism CA915</name>
    <dbReference type="NCBI Taxonomy" id="941422"/>
    <lineage>
        <taxon>unclassified sequences</taxon>
        <taxon>environmental samples</taxon>
    </lineage>
</organism>
<dbReference type="CDD" id="cd14846">
    <property type="entry name" value="Peptidase_M15_like"/>
    <property type="match status" value="1"/>
</dbReference>
<reference evidence="2" key="1">
    <citation type="journal article" date="2010" name="J. Am. Chem. Soc.">
        <title>Tailoring enzyme-rich environmental DNA clones: a source of enzymes for generating libraries of unnatural natural products.</title>
        <authorList>
            <person name="Banik J.J."/>
            <person name="Craig J.W."/>
            <person name="Calle P.Y."/>
            <person name="Brady S.F."/>
        </authorList>
    </citation>
    <scope>NUCLEOTIDE SEQUENCE</scope>
</reference>
<dbReference type="GO" id="GO:0006508">
    <property type="term" value="P:proteolysis"/>
    <property type="evidence" value="ECO:0007669"/>
    <property type="project" value="InterPro"/>
</dbReference>
<name>E9L1Q2_9ZZZZ</name>
<dbReference type="PROSITE" id="PS51257">
    <property type="entry name" value="PROKAR_LIPOPROTEIN"/>
    <property type="match status" value="1"/>
</dbReference>
<dbReference type="InterPro" id="IPR009045">
    <property type="entry name" value="Zn_M74/Hedgehog-like"/>
</dbReference>
<gene>
    <name evidence="2" type="ORF">CA915-10</name>
</gene>
<dbReference type="EMBL" id="HM486076">
    <property type="protein sequence ID" value="ADU56131.1"/>
    <property type="molecule type" value="Genomic_DNA"/>
</dbReference>
<dbReference type="GO" id="GO:0008233">
    <property type="term" value="F:peptidase activity"/>
    <property type="evidence" value="ECO:0007669"/>
    <property type="project" value="InterPro"/>
</dbReference>
<accession>E9L1Q2</accession>
<feature type="domain" description="D-alanyl-D-alanine carboxypeptidase-like core" evidence="1">
    <location>
        <begin position="78"/>
        <end position="162"/>
    </location>
</feature>
<dbReference type="Gene3D" id="3.30.1380.10">
    <property type="match status" value="1"/>
</dbReference>